<feature type="chain" id="PRO_5017700534" evidence="1">
    <location>
        <begin position="30"/>
        <end position="160"/>
    </location>
</feature>
<protein>
    <submittedName>
        <fullName evidence="2">Uncharacterized protein</fullName>
    </submittedName>
</protein>
<keyword evidence="3" id="KW-1185">Reference proteome</keyword>
<name>A0A3D9SY42_9ACTN</name>
<organism evidence="2 3">
    <name type="scientific">Thermomonospora umbrina</name>
    <dbReference type="NCBI Taxonomy" id="111806"/>
    <lineage>
        <taxon>Bacteria</taxon>
        <taxon>Bacillati</taxon>
        <taxon>Actinomycetota</taxon>
        <taxon>Actinomycetes</taxon>
        <taxon>Streptosporangiales</taxon>
        <taxon>Thermomonosporaceae</taxon>
        <taxon>Thermomonospora</taxon>
    </lineage>
</organism>
<gene>
    <name evidence="2" type="ORF">DFJ69_3395</name>
</gene>
<dbReference type="OrthoDB" id="3386754at2"/>
<evidence type="ECO:0000313" key="2">
    <source>
        <dbReference type="EMBL" id="REE97915.1"/>
    </source>
</evidence>
<dbReference type="RefSeq" id="WP_147312344.1">
    <property type="nucleotide sequence ID" value="NZ_QTTT01000001.1"/>
</dbReference>
<proteinExistence type="predicted"/>
<evidence type="ECO:0000313" key="3">
    <source>
        <dbReference type="Proteomes" id="UP000256661"/>
    </source>
</evidence>
<keyword evidence="1" id="KW-0732">Signal</keyword>
<dbReference type="AlphaFoldDB" id="A0A3D9SY42"/>
<dbReference type="EMBL" id="QTTT01000001">
    <property type="protein sequence ID" value="REE97915.1"/>
    <property type="molecule type" value="Genomic_DNA"/>
</dbReference>
<reference evidence="2 3" key="1">
    <citation type="submission" date="2018-08" db="EMBL/GenBank/DDBJ databases">
        <title>Sequencing the genomes of 1000 actinobacteria strains.</title>
        <authorList>
            <person name="Klenk H.-P."/>
        </authorList>
    </citation>
    <scope>NUCLEOTIDE SEQUENCE [LARGE SCALE GENOMIC DNA]</scope>
    <source>
        <strain evidence="2 3">DSM 43927</strain>
    </source>
</reference>
<feature type="signal peptide" evidence="1">
    <location>
        <begin position="1"/>
        <end position="29"/>
    </location>
</feature>
<accession>A0A3D9SY42</accession>
<sequence length="160" mass="17612">MNVMLKGAAAVLVAIACFGCGGQPPTARAARPTPPAKVLQDRGPIEELFPKLGRFTTVYWTEKTPPAGRFPLGPSVYTIEAVVVLRPADAKHLQRNYKWNLVTVPTVGPELVSHLGAALSDKRWLHSEDFDQALVEDAPRITDAWLNPLSRTMFLRSHTM</sequence>
<dbReference type="Proteomes" id="UP000256661">
    <property type="component" value="Unassembled WGS sequence"/>
</dbReference>
<comment type="caution">
    <text evidence="2">The sequence shown here is derived from an EMBL/GenBank/DDBJ whole genome shotgun (WGS) entry which is preliminary data.</text>
</comment>
<dbReference type="PROSITE" id="PS51257">
    <property type="entry name" value="PROKAR_LIPOPROTEIN"/>
    <property type="match status" value="1"/>
</dbReference>
<evidence type="ECO:0000256" key="1">
    <source>
        <dbReference type="SAM" id="SignalP"/>
    </source>
</evidence>